<dbReference type="EMBL" id="DQZW01000011">
    <property type="protein sequence ID" value="HDL89317.1"/>
    <property type="molecule type" value="Genomic_DNA"/>
</dbReference>
<sequence length="221" mass="25348">SKVAAEDFPKIPTPIVKPESNLIEKYHIAFLDLETQKLAQEVGGWSNKHLMRVSVVVLYDNHRKKYIIFKESAVGKLLKFLKTYDLIVGFNIKKFDYKVLAPYTPDDLSTLPTFDILEEIRKSTGFRVSLDNLASTTLGGKKTAEGIQAVHWFRNGEWRKLVNYCKTDVRLTRDLFFFAIRNGYLKARDKNGKEFRIATPWDLEEIIRTGSKKVFKVGVGG</sequence>
<keyword evidence="2" id="KW-0347">Helicase</keyword>
<dbReference type="GO" id="GO:0004386">
    <property type="term" value="F:helicase activity"/>
    <property type="evidence" value="ECO:0007669"/>
    <property type="project" value="UniProtKB-KW"/>
</dbReference>
<dbReference type="AlphaFoldDB" id="A0A7C1AUY0"/>
<name>A0A7C1AUY0_9BACT</name>
<protein>
    <submittedName>
        <fullName evidence="2">DEAD/DEAH box helicase</fullName>
    </submittedName>
</protein>
<gene>
    <name evidence="2" type="ORF">ENG14_00245</name>
</gene>
<keyword evidence="2" id="KW-0067">ATP-binding</keyword>
<dbReference type="Gene3D" id="3.30.420.10">
    <property type="entry name" value="Ribonuclease H-like superfamily/Ribonuclease H"/>
    <property type="match status" value="1"/>
</dbReference>
<keyword evidence="2" id="KW-0378">Hydrolase</keyword>
<dbReference type="SUPFAM" id="SSF53098">
    <property type="entry name" value="Ribonuclease H-like"/>
    <property type="match status" value="1"/>
</dbReference>
<proteinExistence type="predicted"/>
<organism evidence="2">
    <name type="scientific">Thermodesulforhabdus norvegica</name>
    <dbReference type="NCBI Taxonomy" id="39841"/>
    <lineage>
        <taxon>Bacteria</taxon>
        <taxon>Pseudomonadati</taxon>
        <taxon>Thermodesulfobacteriota</taxon>
        <taxon>Syntrophobacteria</taxon>
        <taxon>Syntrophobacterales</taxon>
        <taxon>Thermodesulforhabdaceae</taxon>
        <taxon>Thermodesulforhabdus</taxon>
    </lineage>
</organism>
<comment type="caution">
    <text evidence="2">The sequence shown here is derived from an EMBL/GenBank/DDBJ whole genome shotgun (WGS) entry which is preliminary data.</text>
</comment>
<keyword evidence="2" id="KW-0547">Nucleotide-binding</keyword>
<evidence type="ECO:0000259" key="1">
    <source>
        <dbReference type="Pfam" id="PF13482"/>
    </source>
</evidence>
<feature type="non-terminal residue" evidence="2">
    <location>
        <position position="1"/>
    </location>
</feature>
<evidence type="ECO:0000313" key="2">
    <source>
        <dbReference type="EMBL" id="HDL89317.1"/>
    </source>
</evidence>
<dbReference type="InterPro" id="IPR012337">
    <property type="entry name" value="RNaseH-like_sf"/>
</dbReference>
<reference evidence="2" key="1">
    <citation type="journal article" date="2020" name="mSystems">
        <title>Genome- and Community-Level Interaction Insights into Carbon Utilization and Element Cycling Functions of Hydrothermarchaeota in Hydrothermal Sediment.</title>
        <authorList>
            <person name="Zhou Z."/>
            <person name="Liu Y."/>
            <person name="Xu W."/>
            <person name="Pan J."/>
            <person name="Luo Z.H."/>
            <person name="Li M."/>
        </authorList>
    </citation>
    <scope>NUCLEOTIDE SEQUENCE [LARGE SCALE GENOMIC DNA]</scope>
    <source>
        <strain evidence="2">HyVt-19</strain>
    </source>
</reference>
<dbReference type="Proteomes" id="UP000886355">
    <property type="component" value="Unassembled WGS sequence"/>
</dbReference>
<dbReference type="InterPro" id="IPR038720">
    <property type="entry name" value="YprB_RNase_H-like_dom"/>
</dbReference>
<accession>A0A7C1AUY0</accession>
<dbReference type="GO" id="GO:0003676">
    <property type="term" value="F:nucleic acid binding"/>
    <property type="evidence" value="ECO:0007669"/>
    <property type="project" value="InterPro"/>
</dbReference>
<dbReference type="Pfam" id="PF13482">
    <property type="entry name" value="RNase_H_2"/>
    <property type="match status" value="1"/>
</dbReference>
<dbReference type="InterPro" id="IPR036397">
    <property type="entry name" value="RNaseH_sf"/>
</dbReference>
<feature type="domain" description="YprB ribonuclease H-like" evidence="1">
    <location>
        <begin position="29"/>
        <end position="175"/>
    </location>
</feature>